<gene>
    <name evidence="1" type="ORF">AVDCRST_MAG89-2409</name>
</gene>
<sequence>MISLPAPAPVASRRVLMKRAIALFAVLFSAPAFLACGKDPVQ</sequence>
<reference evidence="1" key="1">
    <citation type="submission" date="2020-02" db="EMBL/GenBank/DDBJ databases">
        <authorList>
            <person name="Meier V. D."/>
        </authorList>
    </citation>
    <scope>NUCLEOTIDE SEQUENCE</scope>
    <source>
        <strain evidence="1">AVDCRST_MAG89</strain>
    </source>
</reference>
<dbReference type="EMBL" id="CADCTV010000506">
    <property type="protein sequence ID" value="CAA9336446.1"/>
    <property type="molecule type" value="Genomic_DNA"/>
</dbReference>
<accession>A0A6J4LL39</accession>
<proteinExistence type="predicted"/>
<evidence type="ECO:0000313" key="1">
    <source>
        <dbReference type="EMBL" id="CAA9336446.1"/>
    </source>
</evidence>
<name>A0A6J4LL39_9BACT</name>
<dbReference type="AlphaFoldDB" id="A0A6J4LL39"/>
<organism evidence="1">
    <name type="scientific">uncultured Gemmatimonadota bacterium</name>
    <dbReference type="NCBI Taxonomy" id="203437"/>
    <lineage>
        <taxon>Bacteria</taxon>
        <taxon>Pseudomonadati</taxon>
        <taxon>Gemmatimonadota</taxon>
        <taxon>environmental samples</taxon>
    </lineage>
</organism>
<protein>
    <submittedName>
        <fullName evidence="1">Uncharacterized protein</fullName>
    </submittedName>
</protein>